<sequence length="385" mass="41113">MNKNCLTIEPDKTLATGLVLAYYYNGLMLLTVRAIYDTEGRKSLQAQSGSSPPCSGPQNACQKVNDSLVSCDGYFVPPPSGAVSGSYGVKPSLAACQCNIDYYNMLTACVKCYDNGSNSIIVDPLPAFKADCQTAGQVFNQVSTTTHPSPTNTPGSGGSTVVSHKVVIGVAVALTVAFVAAIVLFWRLYKRKKRRRKTEMVALEIAKDGNGDIGRANGTNMIQTNNISGAAVATTLPLRVANPNSTPSSPYTIQQQIPAQPQPPFRLAPSVYDPSWANEPRYSTTDSLNGISPTGTPAYSPHDSLRSWNAPPVYSTSDSQMPTPGNVIPATETPAYSPHDSLRSWNGTPSYSTSDSQMPIHGMPVYTPSGSSTMHGMPVSEYRQQ</sequence>
<reference evidence="3" key="1">
    <citation type="submission" date="2021-06" db="EMBL/GenBank/DDBJ databases">
        <authorList>
            <person name="Kallberg Y."/>
            <person name="Tangrot J."/>
            <person name="Rosling A."/>
        </authorList>
    </citation>
    <scope>NUCLEOTIDE SEQUENCE</scope>
    <source>
        <strain evidence="3">BR232B</strain>
    </source>
</reference>
<proteinExistence type="predicted"/>
<name>A0A9N9ALH5_9GLOM</name>
<dbReference type="Proteomes" id="UP000789739">
    <property type="component" value="Unassembled WGS sequence"/>
</dbReference>
<evidence type="ECO:0000256" key="2">
    <source>
        <dbReference type="SAM" id="Phobius"/>
    </source>
</evidence>
<keyword evidence="2" id="KW-0472">Membrane</keyword>
<evidence type="ECO:0000313" key="3">
    <source>
        <dbReference type="EMBL" id="CAG8532645.1"/>
    </source>
</evidence>
<feature type="compositionally biased region" description="Polar residues" evidence="1">
    <location>
        <begin position="281"/>
        <end position="297"/>
    </location>
</feature>
<feature type="compositionally biased region" description="Polar residues" evidence="1">
    <location>
        <begin position="242"/>
        <end position="252"/>
    </location>
</feature>
<dbReference type="OrthoDB" id="2433628at2759"/>
<comment type="caution">
    <text evidence="3">The sequence shown here is derived from an EMBL/GenBank/DDBJ whole genome shotgun (WGS) entry which is preliminary data.</text>
</comment>
<gene>
    <name evidence="3" type="ORF">PBRASI_LOCUS4188</name>
</gene>
<organism evidence="3 4">
    <name type="scientific">Paraglomus brasilianum</name>
    <dbReference type="NCBI Taxonomy" id="144538"/>
    <lineage>
        <taxon>Eukaryota</taxon>
        <taxon>Fungi</taxon>
        <taxon>Fungi incertae sedis</taxon>
        <taxon>Mucoromycota</taxon>
        <taxon>Glomeromycotina</taxon>
        <taxon>Glomeromycetes</taxon>
        <taxon>Paraglomerales</taxon>
        <taxon>Paraglomeraceae</taxon>
        <taxon>Paraglomus</taxon>
    </lineage>
</organism>
<dbReference type="EMBL" id="CAJVPI010000419">
    <property type="protein sequence ID" value="CAG8532645.1"/>
    <property type="molecule type" value="Genomic_DNA"/>
</dbReference>
<feature type="region of interest" description="Disordered" evidence="1">
    <location>
        <begin position="278"/>
        <end position="304"/>
    </location>
</feature>
<feature type="transmembrane region" description="Helical" evidence="2">
    <location>
        <begin position="166"/>
        <end position="189"/>
    </location>
</feature>
<protein>
    <submittedName>
        <fullName evidence="3">1096_t:CDS:1</fullName>
    </submittedName>
</protein>
<feature type="region of interest" description="Disordered" evidence="1">
    <location>
        <begin position="240"/>
        <end position="262"/>
    </location>
</feature>
<keyword evidence="4" id="KW-1185">Reference proteome</keyword>
<keyword evidence="2" id="KW-0812">Transmembrane</keyword>
<evidence type="ECO:0000256" key="1">
    <source>
        <dbReference type="SAM" id="MobiDB-lite"/>
    </source>
</evidence>
<accession>A0A9N9ALH5</accession>
<keyword evidence="2" id="KW-1133">Transmembrane helix</keyword>
<evidence type="ECO:0000313" key="4">
    <source>
        <dbReference type="Proteomes" id="UP000789739"/>
    </source>
</evidence>
<dbReference type="AlphaFoldDB" id="A0A9N9ALH5"/>